<dbReference type="InterPro" id="IPR013887">
    <property type="entry name" value="UPF0592"/>
</dbReference>
<evidence type="ECO:0000256" key="1">
    <source>
        <dbReference type="SAM" id="MobiDB-lite"/>
    </source>
</evidence>
<protein>
    <submittedName>
        <fullName evidence="2">Uncharacterized protein</fullName>
    </submittedName>
</protein>
<accession>A0A196SLN4</accession>
<proteinExistence type="predicted"/>
<organism evidence="2 3">
    <name type="scientific">Blastocystis sp. subtype 1 (strain ATCC 50177 / NandII)</name>
    <dbReference type="NCBI Taxonomy" id="478820"/>
    <lineage>
        <taxon>Eukaryota</taxon>
        <taxon>Sar</taxon>
        <taxon>Stramenopiles</taxon>
        <taxon>Bigyra</taxon>
        <taxon>Opalozoa</taxon>
        <taxon>Opalinata</taxon>
        <taxon>Blastocystidae</taxon>
        <taxon>Blastocystis</taxon>
    </lineage>
</organism>
<dbReference type="Pfam" id="PF08578">
    <property type="entry name" value="DUF1765"/>
    <property type="match status" value="1"/>
</dbReference>
<dbReference type="Proteomes" id="UP000078348">
    <property type="component" value="Unassembled WGS sequence"/>
</dbReference>
<feature type="region of interest" description="Disordered" evidence="1">
    <location>
        <begin position="143"/>
        <end position="250"/>
    </location>
</feature>
<sequence>MKYLLATWELLMNGLNELKLRDKYIAYRFIVYICNRKEFLLEANGFDINSYKIAPASLPLMKRYIYLLKLALIEACVVIKDARTEFPVLFCSRIIALSCIRIPGVSDVVYEALLALQPPVSLSLPDYRYDVFNVDEEEYTPVLQTKLSSPLPGAKDSEDEFELEGSLPKSHTMSFFPDTQSSFPSPSFDGGWSDDSYSDSTEDSDFTEVSATSESASLTDSASTEASEEGEEEREEESESDTSQESEAPLHPDEDYHFILQAPNPPTFEFTFDTEENADADMLPLGGEKTGKDVLDGFFGTHSSISPTTPLGPPEEELPPLRVIDYAVLVDRYCRECIYNKELQRRREEFIFAYPSFFFWCTLPDRGLALEPVGWWKERLATHDGFLFTLVRCWLDLVDDYRAYRGAEVLFPCIPGYFVMLRALLPNLQASLIHQYRCGVLRSRAYVSNYAFNTAGLKASESLLVDSAMLDLLVQLLFSQCNAYVVNDVLTCFFYLETWADAIRSRCIAQVLQLRPIASLSDTPEIMVLLSLERFLRMELEEAERRQLSNQEIEDSLYIKYGIKDGFLRKHALDTFMVSGLAMNEMEAKEAWDRLLETNALKQVRFDSTLGQAIWQIRKKVIPPTLFSQSAGIHLPLSFQYTLLFEGLRRLLRQEHLVILKRAFVFLYNNIDLFHAHHRSDFIVDVLFPDFFRFFCHWDSNVRCLFHLFLLYRCCRRRRSFLPLLSSGDLLRRLDDDKLREIACVQSSLVEEDSVQHLLVEHERWKKKMLLGRADGAANSVLYESKSSLAIYNLSGVEDDDSEDVAVGSQIDQFLLRVVRQINHPEERILDINLRHAMFLSFADYLHLLQEYEKKDLRLSPKEVIVAPILDSRVILMEQSISICD</sequence>
<keyword evidence="3" id="KW-1185">Reference proteome</keyword>
<comment type="caution">
    <text evidence="2">The sequence shown here is derived from an EMBL/GenBank/DDBJ whole genome shotgun (WGS) entry which is preliminary data.</text>
</comment>
<feature type="compositionally biased region" description="Polar residues" evidence="1">
    <location>
        <begin position="169"/>
        <end position="185"/>
    </location>
</feature>
<evidence type="ECO:0000313" key="3">
    <source>
        <dbReference type="Proteomes" id="UP000078348"/>
    </source>
</evidence>
<dbReference type="EMBL" id="LXWW01000043">
    <property type="protein sequence ID" value="OAO17191.1"/>
    <property type="molecule type" value="Genomic_DNA"/>
</dbReference>
<dbReference type="PANTHER" id="PTHR35397">
    <property type="entry name" value="C2 DOMAIN-CONTAINING PROTEIN-RELATED"/>
    <property type="match status" value="1"/>
</dbReference>
<dbReference type="PANTHER" id="PTHR35397:SF1">
    <property type="entry name" value="ARMADILLO-LIKE HELICAL DOMAIN-CONTAINING PROTEIN"/>
    <property type="match status" value="1"/>
</dbReference>
<dbReference type="OrthoDB" id="296767at2759"/>
<dbReference type="AlphaFoldDB" id="A0A196SLN4"/>
<name>A0A196SLN4_BLAHN</name>
<feature type="compositionally biased region" description="Acidic residues" evidence="1">
    <location>
        <begin position="226"/>
        <end position="244"/>
    </location>
</feature>
<feature type="compositionally biased region" description="Low complexity" evidence="1">
    <location>
        <begin position="210"/>
        <end position="225"/>
    </location>
</feature>
<feature type="compositionally biased region" description="Acidic residues" evidence="1">
    <location>
        <begin position="196"/>
        <end position="206"/>
    </location>
</feature>
<gene>
    <name evidence="2" type="ORF">AV274_1078</name>
</gene>
<evidence type="ECO:0000313" key="2">
    <source>
        <dbReference type="EMBL" id="OAO17191.1"/>
    </source>
</evidence>
<reference evidence="2 3" key="1">
    <citation type="submission" date="2016-05" db="EMBL/GenBank/DDBJ databases">
        <title>Nuclear genome of Blastocystis sp. subtype 1 NandII.</title>
        <authorList>
            <person name="Gentekaki E."/>
            <person name="Curtis B."/>
            <person name="Stairs C."/>
            <person name="Eme L."/>
            <person name="Herman E."/>
            <person name="Klimes V."/>
            <person name="Arias M.C."/>
            <person name="Elias M."/>
            <person name="Hilliou F."/>
            <person name="Klute M."/>
            <person name="Malik S.-B."/>
            <person name="Pightling A."/>
            <person name="Rachubinski R."/>
            <person name="Salas D."/>
            <person name="Schlacht A."/>
            <person name="Suga H."/>
            <person name="Archibald J."/>
            <person name="Ball S.G."/>
            <person name="Clark G."/>
            <person name="Dacks J."/>
            <person name="Van Der Giezen M."/>
            <person name="Tsaousis A."/>
            <person name="Roger A."/>
        </authorList>
    </citation>
    <scope>NUCLEOTIDE SEQUENCE [LARGE SCALE GENOMIC DNA]</scope>
    <source>
        <strain evidence="3">ATCC 50177 / NandII</strain>
    </source>
</reference>